<name>A0ABT4UFU1_9BACT</name>
<dbReference type="Proteomes" id="UP001210231">
    <property type="component" value="Unassembled WGS sequence"/>
</dbReference>
<sequence length="106" mass="12329">MAVKITNAYLQKVERLLNEAEYKIRFERGTFQSGYCILEQKKVVVVNKFLDVEGRINALVELVPKITLNYDMLTQESQKLYDKIIKEQNESVASQIDLDLKDENES</sequence>
<protein>
    <submittedName>
        <fullName evidence="1">Uncharacterized protein</fullName>
    </submittedName>
</protein>
<organism evidence="1 2">
    <name type="scientific">Polluticaenibacter yanchengensis</name>
    <dbReference type="NCBI Taxonomy" id="3014562"/>
    <lineage>
        <taxon>Bacteria</taxon>
        <taxon>Pseudomonadati</taxon>
        <taxon>Bacteroidota</taxon>
        <taxon>Chitinophagia</taxon>
        <taxon>Chitinophagales</taxon>
        <taxon>Chitinophagaceae</taxon>
        <taxon>Polluticaenibacter</taxon>
    </lineage>
</organism>
<comment type="caution">
    <text evidence="1">The sequence shown here is derived from an EMBL/GenBank/DDBJ whole genome shotgun (WGS) entry which is preliminary data.</text>
</comment>
<gene>
    <name evidence="1" type="ORF">O3P16_02770</name>
</gene>
<keyword evidence="2" id="KW-1185">Reference proteome</keyword>
<evidence type="ECO:0000313" key="2">
    <source>
        <dbReference type="Proteomes" id="UP001210231"/>
    </source>
</evidence>
<accession>A0ABT4UFU1</accession>
<proteinExistence type="predicted"/>
<reference evidence="1 2" key="1">
    <citation type="submission" date="2022-12" db="EMBL/GenBank/DDBJ databases">
        <title>Chitinophagaceae gen. sp. nov., a new member of the family Chitinophagaceae, isolated from soil in a chemical factory.</title>
        <authorList>
            <person name="Ke Z."/>
        </authorList>
    </citation>
    <scope>NUCLEOTIDE SEQUENCE [LARGE SCALE GENOMIC DNA]</scope>
    <source>
        <strain evidence="1 2">LY-5</strain>
    </source>
</reference>
<dbReference type="EMBL" id="JAQGEF010000002">
    <property type="protein sequence ID" value="MDA3613717.1"/>
    <property type="molecule type" value="Genomic_DNA"/>
</dbReference>
<dbReference type="RefSeq" id="WP_407030045.1">
    <property type="nucleotide sequence ID" value="NZ_JAQGEF010000002.1"/>
</dbReference>
<evidence type="ECO:0000313" key="1">
    <source>
        <dbReference type="EMBL" id="MDA3613717.1"/>
    </source>
</evidence>